<reference evidence="2 3" key="1">
    <citation type="submission" date="2015-12" db="EMBL/GenBank/DDBJ databases">
        <title>Draft genome of the nematode, Onchocerca flexuosa.</title>
        <authorList>
            <person name="Mitreva M."/>
        </authorList>
    </citation>
    <scope>NUCLEOTIDE SEQUENCE [LARGE SCALE GENOMIC DNA]</scope>
    <source>
        <strain evidence="2">Red Deer</strain>
    </source>
</reference>
<protein>
    <submittedName>
        <fullName evidence="2">Uncharacterized protein</fullName>
    </submittedName>
</protein>
<feature type="compositionally biased region" description="Low complexity" evidence="1">
    <location>
        <begin position="14"/>
        <end position="23"/>
    </location>
</feature>
<proteinExistence type="predicted"/>
<dbReference type="Proteomes" id="UP000242913">
    <property type="component" value="Unassembled WGS sequence"/>
</dbReference>
<evidence type="ECO:0000313" key="3">
    <source>
        <dbReference type="Proteomes" id="UP000242913"/>
    </source>
</evidence>
<gene>
    <name evidence="2" type="ORF">X798_05427</name>
</gene>
<dbReference type="OrthoDB" id="5877770at2759"/>
<organism evidence="2 3">
    <name type="scientific">Onchocerca flexuosa</name>
    <dbReference type="NCBI Taxonomy" id="387005"/>
    <lineage>
        <taxon>Eukaryota</taxon>
        <taxon>Metazoa</taxon>
        <taxon>Ecdysozoa</taxon>
        <taxon>Nematoda</taxon>
        <taxon>Chromadorea</taxon>
        <taxon>Rhabditida</taxon>
        <taxon>Spirurina</taxon>
        <taxon>Spiruromorpha</taxon>
        <taxon>Filarioidea</taxon>
        <taxon>Onchocercidae</taxon>
        <taxon>Onchocerca</taxon>
    </lineage>
</organism>
<evidence type="ECO:0000256" key="1">
    <source>
        <dbReference type="SAM" id="MobiDB-lite"/>
    </source>
</evidence>
<dbReference type="EMBL" id="KZ270028">
    <property type="protein sequence ID" value="OZC07562.1"/>
    <property type="molecule type" value="Genomic_DNA"/>
</dbReference>
<evidence type="ECO:0000313" key="2">
    <source>
        <dbReference type="EMBL" id="OZC07562.1"/>
    </source>
</evidence>
<sequence length="612" mass="70178">MFPTVPRTDHVITSGSSSLPSTSFRYSQPKMNHLQENFKKIEKLGKKQDQFAQIAGNTQQSRPAFIKLINKNLSKGYAINRPVHLVRSNSDNNGEWQSNQSSWWHLNIPESQLKHNTDEEMGTEIEIRELKKLEVMEASCISNNKKQEYVIFKEYLSFWNLSLEPVDLNHNSSSILHISITNRKCSTDKKSIFCCKEITKNLKDLANKATNICKSSQESTKCHEFCIYINPENWHFINCTEYPCQEDFKPSFPASVDWIQTTVYNKTNAIIFGRIENAENPEFQTWAQQMLQNLDVALTLNNQNSTKTFPEEKSSNSIFLNQWIEFSKFNETTIDQELVWQSLNQQYDDNISNNLIRICITNQDMAQIICTEQNYYNICRLDDPTECVDDIFTAQTLANCRRLKIEDEKVVEITELFCDSLNESIIPEAFQSATGIIILQLIRTTTIHSNPATTTTTTAIQSKDQYDKSENIEEKQHKYADNIRLKTDGQAENTFEKIVKTLLSKMSKIAQNSAKKKAEFDETDYVFATNDSITMQMPREVKKKDLSAPENSSEPDTVILGTIPIVRSNLTNLPEIWQDFGDALNGTTNTRNSNDVNEINVTAEIEERNISG</sequence>
<name>A0A238BQN9_9BILA</name>
<keyword evidence="3" id="KW-1185">Reference proteome</keyword>
<accession>A0A238BQN9</accession>
<dbReference type="AlphaFoldDB" id="A0A238BQN9"/>
<feature type="region of interest" description="Disordered" evidence="1">
    <location>
        <begin position="1"/>
        <end position="23"/>
    </location>
</feature>